<proteinExistence type="predicted"/>
<organism evidence="2 3">
    <name type="scientific">Streptomyces cuspidosporus</name>
    <dbReference type="NCBI Taxonomy" id="66882"/>
    <lineage>
        <taxon>Bacteria</taxon>
        <taxon>Bacillati</taxon>
        <taxon>Actinomycetota</taxon>
        <taxon>Actinomycetes</taxon>
        <taxon>Kitasatosporales</taxon>
        <taxon>Streptomycetaceae</taxon>
        <taxon>Streptomyces</taxon>
    </lineage>
</organism>
<evidence type="ECO:0000313" key="2">
    <source>
        <dbReference type="EMBL" id="GAA2374170.1"/>
    </source>
</evidence>
<dbReference type="Proteomes" id="UP001500253">
    <property type="component" value="Unassembled WGS sequence"/>
</dbReference>
<dbReference type="EMBL" id="BAAASD010000070">
    <property type="protein sequence ID" value="GAA2374170.1"/>
    <property type="molecule type" value="Genomic_DNA"/>
</dbReference>
<sequence length="173" mass="19390">MTEPGEEPRWITDRLPGEPGEFGSVAWRWSRRGGVLVRARFLEMRGTDTFQDYGPVLDTVLRIHPADGTPPFDAVRRLTVPMNYLALLHRTKEVVLCVSPNGRSYVIDWARTNLFAGVTAATVIAPDRQELPVTDRPEVIWSLMNLLASHGRGRPEPLGETGDARPRNGYITE</sequence>
<reference evidence="3" key="1">
    <citation type="journal article" date="2019" name="Int. J. Syst. Evol. Microbiol.">
        <title>The Global Catalogue of Microorganisms (GCM) 10K type strain sequencing project: providing services to taxonomists for standard genome sequencing and annotation.</title>
        <authorList>
            <consortium name="The Broad Institute Genomics Platform"/>
            <consortium name="The Broad Institute Genome Sequencing Center for Infectious Disease"/>
            <person name="Wu L."/>
            <person name="Ma J."/>
        </authorList>
    </citation>
    <scope>NUCLEOTIDE SEQUENCE [LARGE SCALE GENOMIC DNA]</scope>
    <source>
        <strain evidence="3">JCM 4316</strain>
    </source>
</reference>
<evidence type="ECO:0000256" key="1">
    <source>
        <dbReference type="SAM" id="MobiDB-lite"/>
    </source>
</evidence>
<feature type="region of interest" description="Disordered" evidence="1">
    <location>
        <begin position="152"/>
        <end position="173"/>
    </location>
</feature>
<keyword evidence="3" id="KW-1185">Reference proteome</keyword>
<feature type="compositionally biased region" description="Basic and acidic residues" evidence="1">
    <location>
        <begin position="153"/>
        <end position="166"/>
    </location>
</feature>
<accession>A0ABP5UA87</accession>
<protein>
    <submittedName>
        <fullName evidence="2">Uncharacterized protein</fullName>
    </submittedName>
</protein>
<gene>
    <name evidence="2" type="ORF">GCM10010246_81240</name>
</gene>
<comment type="caution">
    <text evidence="2">The sequence shown here is derived from an EMBL/GenBank/DDBJ whole genome shotgun (WGS) entry which is preliminary data.</text>
</comment>
<evidence type="ECO:0000313" key="3">
    <source>
        <dbReference type="Proteomes" id="UP001500253"/>
    </source>
</evidence>
<name>A0ABP5UA87_9ACTN</name>